<dbReference type="Gene3D" id="2.80.10.50">
    <property type="match status" value="1"/>
</dbReference>
<sequence>MMSLMLYCISAFLVLRVVSIPLPDSGPTLDNDWTQPVRQKHLYAARSGLHLQITEDGRVDGSPHQSALSLMEIRPVDNGCVAIKGIASSKFLCLEKEGRLYGSYRYVRDDCTFVERILPDGYNVYVSRQHGTLLSLGAGTSSQAQGPEKGFSTHAQFLPMSNTVAHSQSQQHSDSGSLPELHQSSQLNLQTDSMDPFGKVSQIYIQSPSFTKR</sequence>
<reference evidence="4 5" key="1">
    <citation type="submission" date="2024-09" db="EMBL/GenBank/DDBJ databases">
        <title>A chromosome-level genome assembly of Gray's grenadier anchovy, Coilia grayii.</title>
        <authorList>
            <person name="Fu Z."/>
        </authorList>
    </citation>
    <scope>NUCLEOTIDE SEQUENCE [LARGE SCALE GENOMIC DNA]</scope>
    <source>
        <strain evidence="4">G4</strain>
        <tissue evidence="4">Muscle</tissue>
    </source>
</reference>
<evidence type="ECO:0000256" key="2">
    <source>
        <dbReference type="RuleBase" id="RU049442"/>
    </source>
</evidence>
<comment type="similarity">
    <text evidence="1 2">Belongs to the heparin-binding growth factors family.</text>
</comment>
<dbReference type="PROSITE" id="PS00247">
    <property type="entry name" value="HBGF_FGF"/>
    <property type="match status" value="1"/>
</dbReference>
<dbReference type="Pfam" id="PF00167">
    <property type="entry name" value="FGF"/>
    <property type="match status" value="1"/>
</dbReference>
<dbReference type="PRINTS" id="PR00262">
    <property type="entry name" value="IL1HBGF"/>
</dbReference>
<feature type="region of interest" description="Disordered" evidence="3">
    <location>
        <begin position="163"/>
        <end position="183"/>
    </location>
</feature>
<proteinExistence type="inferred from homology"/>
<evidence type="ECO:0000313" key="5">
    <source>
        <dbReference type="Proteomes" id="UP001591681"/>
    </source>
</evidence>
<dbReference type="Proteomes" id="UP001591681">
    <property type="component" value="Unassembled WGS sequence"/>
</dbReference>
<feature type="signal peptide" evidence="2">
    <location>
        <begin position="1"/>
        <end position="19"/>
    </location>
</feature>
<gene>
    <name evidence="4" type="ORF">ACEWY4_015978</name>
</gene>
<dbReference type="PRINTS" id="PR00263">
    <property type="entry name" value="HBGFFGF"/>
</dbReference>
<evidence type="ECO:0000256" key="1">
    <source>
        <dbReference type="ARBA" id="ARBA00007936"/>
    </source>
</evidence>
<dbReference type="InterPro" id="IPR002209">
    <property type="entry name" value="Fibroblast_GF_fam"/>
</dbReference>
<dbReference type="InterPro" id="IPR008996">
    <property type="entry name" value="IL1/FGF"/>
</dbReference>
<protein>
    <recommendedName>
        <fullName evidence="2">Fibroblast growth factor</fullName>
        <shortName evidence="2">FGF</shortName>
    </recommendedName>
</protein>
<comment type="caution">
    <text evidence="4">The sequence shown here is derived from an EMBL/GenBank/DDBJ whole genome shotgun (WGS) entry which is preliminary data.</text>
</comment>
<dbReference type="PANTHER" id="PTHR11486">
    <property type="entry name" value="FIBROBLAST GROWTH FACTOR"/>
    <property type="match status" value="1"/>
</dbReference>
<dbReference type="SMART" id="SM00442">
    <property type="entry name" value="FGF"/>
    <property type="match status" value="1"/>
</dbReference>
<accession>A0ABD1JQD1</accession>
<keyword evidence="2" id="KW-0732">Signal</keyword>
<dbReference type="AlphaFoldDB" id="A0ABD1JQD1"/>
<dbReference type="EMBL" id="JBHFQA010000013">
    <property type="protein sequence ID" value="KAL2089079.1"/>
    <property type="molecule type" value="Genomic_DNA"/>
</dbReference>
<name>A0ABD1JQD1_9TELE</name>
<feature type="chain" id="PRO_5044532203" description="Fibroblast growth factor" evidence="2">
    <location>
        <begin position="20"/>
        <end position="213"/>
    </location>
</feature>
<organism evidence="4 5">
    <name type="scientific">Coilia grayii</name>
    <name type="common">Gray's grenadier anchovy</name>
    <dbReference type="NCBI Taxonomy" id="363190"/>
    <lineage>
        <taxon>Eukaryota</taxon>
        <taxon>Metazoa</taxon>
        <taxon>Chordata</taxon>
        <taxon>Craniata</taxon>
        <taxon>Vertebrata</taxon>
        <taxon>Euteleostomi</taxon>
        <taxon>Actinopterygii</taxon>
        <taxon>Neopterygii</taxon>
        <taxon>Teleostei</taxon>
        <taxon>Clupei</taxon>
        <taxon>Clupeiformes</taxon>
        <taxon>Clupeoidei</taxon>
        <taxon>Engraulidae</taxon>
        <taxon>Coilinae</taxon>
        <taxon>Coilia</taxon>
    </lineage>
</organism>
<dbReference type="SUPFAM" id="SSF50353">
    <property type="entry name" value="Cytokine"/>
    <property type="match status" value="1"/>
</dbReference>
<evidence type="ECO:0000256" key="3">
    <source>
        <dbReference type="SAM" id="MobiDB-lite"/>
    </source>
</evidence>
<evidence type="ECO:0000313" key="4">
    <source>
        <dbReference type="EMBL" id="KAL2089079.1"/>
    </source>
</evidence>
<keyword evidence="5" id="KW-1185">Reference proteome</keyword>